<dbReference type="SUPFAM" id="SSF101576">
    <property type="entry name" value="Supernatant protein factor (SPF), C-terminal domain"/>
    <property type="match status" value="1"/>
</dbReference>
<feature type="region of interest" description="Disordered" evidence="14">
    <location>
        <begin position="1295"/>
        <end position="1446"/>
    </location>
</feature>
<dbReference type="RefSeq" id="XP_038077168.1">
    <property type="nucleotide sequence ID" value="XM_038221240.1"/>
</dbReference>
<dbReference type="GO" id="GO:0005764">
    <property type="term" value="C:lysosome"/>
    <property type="evidence" value="ECO:0007669"/>
    <property type="project" value="UniProtKB-SubCell"/>
</dbReference>
<dbReference type="GO" id="GO:0005770">
    <property type="term" value="C:late endosome"/>
    <property type="evidence" value="ECO:0007669"/>
    <property type="project" value="TreeGrafter"/>
</dbReference>
<evidence type="ECO:0000256" key="6">
    <source>
        <dbReference type="ARBA" id="ARBA00023006"/>
    </source>
</evidence>
<dbReference type="InterPro" id="IPR011011">
    <property type="entry name" value="Znf_FYVE_PHD"/>
</dbReference>
<dbReference type="Pfam" id="PF01363">
    <property type="entry name" value="FYVE"/>
    <property type="match status" value="1"/>
</dbReference>
<dbReference type="GO" id="GO:0051050">
    <property type="term" value="P:positive regulation of transport"/>
    <property type="evidence" value="ECO:0007669"/>
    <property type="project" value="UniProtKB-ARBA"/>
</dbReference>
<evidence type="ECO:0000256" key="12">
    <source>
        <dbReference type="PROSITE-ProRule" id="PRU00091"/>
    </source>
</evidence>
<proteinExistence type="predicted"/>
<dbReference type="SUPFAM" id="SSF57903">
    <property type="entry name" value="FYVE/PHD zinc finger"/>
    <property type="match status" value="1"/>
</dbReference>
<dbReference type="PROSITE" id="PS50866">
    <property type="entry name" value="GOLD"/>
    <property type="match status" value="1"/>
</dbReference>
<dbReference type="CDD" id="cd15726">
    <property type="entry name" value="FYVE_FYCO1"/>
    <property type="match status" value="1"/>
</dbReference>
<dbReference type="GO" id="GO:0006914">
    <property type="term" value="P:autophagy"/>
    <property type="evidence" value="ECO:0007669"/>
    <property type="project" value="UniProtKB-KW"/>
</dbReference>
<dbReference type="GO" id="GO:1901098">
    <property type="term" value="P:positive regulation of autophagosome maturation"/>
    <property type="evidence" value="ECO:0007669"/>
    <property type="project" value="TreeGrafter"/>
</dbReference>
<evidence type="ECO:0000259" key="15">
    <source>
        <dbReference type="PROSITE" id="PS50178"/>
    </source>
</evidence>
<name>A0A914BLJ8_PATMI</name>
<evidence type="ECO:0000256" key="10">
    <source>
        <dbReference type="ARBA" id="ARBA00059075"/>
    </source>
</evidence>
<evidence type="ECO:0000256" key="7">
    <source>
        <dbReference type="ARBA" id="ARBA00023054"/>
    </source>
</evidence>
<feature type="region of interest" description="Disordered" evidence="14">
    <location>
        <begin position="463"/>
        <end position="482"/>
    </location>
</feature>
<dbReference type="PANTHER" id="PTHR46753">
    <property type="entry name" value="FYVE AND COILED-COIL DOMAIN-CONTAINING PROTEIN 1"/>
    <property type="match status" value="1"/>
</dbReference>
<dbReference type="OMA" id="KERCCSD"/>
<dbReference type="GO" id="GO:0008270">
    <property type="term" value="F:zinc ion binding"/>
    <property type="evidence" value="ECO:0007669"/>
    <property type="project" value="UniProtKB-KW"/>
</dbReference>
<feature type="coiled-coil region" evidence="13">
    <location>
        <begin position="756"/>
        <end position="790"/>
    </location>
</feature>
<dbReference type="PROSITE" id="PS50826">
    <property type="entry name" value="RUN"/>
    <property type="match status" value="1"/>
</dbReference>
<protein>
    <recommendedName>
        <fullName evidence="11">RUN and FYVE domain-containing protein 4</fullName>
    </recommendedName>
</protein>
<evidence type="ECO:0000313" key="19">
    <source>
        <dbReference type="Proteomes" id="UP000887568"/>
    </source>
</evidence>
<feature type="domain" description="RUN" evidence="16">
    <location>
        <begin position="33"/>
        <end position="166"/>
    </location>
</feature>
<keyword evidence="9" id="KW-0968">Cytoplasmic vesicle</keyword>
<dbReference type="OrthoDB" id="660555at2759"/>
<comment type="subcellular location">
    <subcellularLocation>
        <location evidence="2">Cytoplasmic vesicle</location>
        <location evidence="2">Autophagosome</location>
    </subcellularLocation>
    <subcellularLocation>
        <location evidence="1">Lysosome</location>
    </subcellularLocation>
</comment>
<organism evidence="18 19">
    <name type="scientific">Patiria miniata</name>
    <name type="common">Bat star</name>
    <name type="synonym">Asterina miniata</name>
    <dbReference type="NCBI Taxonomy" id="46514"/>
    <lineage>
        <taxon>Eukaryota</taxon>
        <taxon>Metazoa</taxon>
        <taxon>Echinodermata</taxon>
        <taxon>Eleutherozoa</taxon>
        <taxon>Asterozoa</taxon>
        <taxon>Asteroidea</taxon>
        <taxon>Valvatacea</taxon>
        <taxon>Valvatida</taxon>
        <taxon>Asterinidae</taxon>
        <taxon>Patiria</taxon>
    </lineage>
</organism>
<feature type="coiled-coil region" evidence="13">
    <location>
        <begin position="223"/>
        <end position="406"/>
    </location>
</feature>
<dbReference type="SUPFAM" id="SSF57997">
    <property type="entry name" value="Tropomyosin"/>
    <property type="match status" value="1"/>
</dbReference>
<feature type="coiled-coil region" evidence="13">
    <location>
        <begin position="686"/>
        <end position="716"/>
    </location>
</feature>
<evidence type="ECO:0000256" key="14">
    <source>
        <dbReference type="SAM" id="MobiDB-lite"/>
    </source>
</evidence>
<evidence type="ECO:0000256" key="2">
    <source>
        <dbReference type="ARBA" id="ARBA00004419"/>
    </source>
</evidence>
<dbReference type="EnsemblMetazoa" id="XM_038221240.1">
    <property type="protein sequence ID" value="XP_038077168.1"/>
    <property type="gene ID" value="LOC119745016"/>
</dbReference>
<dbReference type="SUPFAM" id="SSF140741">
    <property type="entry name" value="RUN domain-like"/>
    <property type="match status" value="1"/>
</dbReference>
<dbReference type="InterPro" id="IPR013083">
    <property type="entry name" value="Znf_RING/FYVE/PHD"/>
</dbReference>
<dbReference type="InterPro" id="IPR047337">
    <property type="entry name" value="FYVE_FYCO1"/>
</dbReference>
<sequence length="1618" mass="183832">MAQPRTYPKIVQDITGCIQDLKRDYTDNKQPITDDSLVLHKFCAKLEYLLQIEMKGRTSILGGRRDYWEYFYKCLSKVKGLNDGLRFVRAMAEVKSSLGRGRAFIRYSLVHHRLGDSMQQCVSNVKVTSDWYSQMGVLLNTVHSSTVINALYELNDIQFDLSPTGYDLDTAWPTFARKSFGASGLFLWQPPSRSTSTSSVNSQQSTSDSYPNSPMIESRPSILEDQLTRLQREFEECEQVNRQLRQRIDQLEQDNEELHQMAQETEERMTAFRNNSERETAELQDQIERLEEGVNSKEEELFGLEAKWKDKVQEAEKTASDLYTRIEVLNKQHESRDRMLTESERDLREKLQVSESSVSELKQQLIAHQADLVTRTASETSAKEKVLELESKLADAENRNLELIGRMDSMVQNKDRTVSSHFESASKVHELLTRLEGAETEKLQLQGIREELIRKLELLEMRQTSEKESNGESVSEKQSTPHLEGYLQQIEELESAKQKLESQNSELSKKVHSLEVAVQKSMTEKITSEKQMNELKRTLSNLEESDWLLREEKEELQRNISLVEQERDEAVKQAAFLEDGNRKLVELENHLRKSQEQVEALKQENSKLLELESRLSQLMKDLENQEEPSRLPEPITDPQVCSEAYQTSASDTRVSAELPVDGSLVHSFQRKINNILADKATGSSSLQVAQREVADLKMQNDELLKQLRKVNEKQQQDGKEVSGLCETITRLQGELADAGFRSESQNQVLTGRDGELKSLGEQMSSLQHRVADLKESVVQKSLELETHKQKLDRASNHVTSLKVSLEKTRSDKEALECKLGSTETSFESLKHEHAALLSDKQELEKYNQESSENLERQKQINKDLENMLEDTRRSMEENVSLEQVFEDRKQKMIKEHEDKVEFLTHQFNTIQEEMEKANAEKSKFEEEHKVMSAEFQEMKEKLELMETERNEIKKTNDTLNAEIARVNEESDLAHTQKEEASLKLEQLRSEMFEALEANTSRMLRLENALHDAQAERDKAKEHVTVLETELTAAEESLLQAKQKCEESSQQLKSLECVMQQEVSALKFQLSSEAMEYQQAIQGYKHKEENLQGLQDRCNEQEEIVESLQTELNLARAQLEQQLKQSKEAEETATEKQLENVALHEAIEEMSKNMEDLQVHKLNSEEELTKLRLHSQGKKTSLESKMAQLESDNVELKKQIIKLIKDKDTLWQWTDKLDHQRKVKASERWIEDSEATYCMQCRVEFSLMVRRHHCRLCGRIFCGKCANCYVSAAHSRKKSRVCEQCFVIHQHANEAEQASSPSTLKLDSDDDDDETERENFARGGRAVISGSDSQLSEDTLSTPTTEAAPSSFEGAASADTSPEHQGAAAAVKDDDSASVGKASPSAGQKLKQAAGRRKGDGIQIAGSESSYYSETDQPENPVIVLDSPLPPRRRTHQSGSDGDEPDFDLISEEEIVAARNEPAPSESPSNGATRGQRGLAEKSTFTSPTLHMSDLEAGNKADDDIIIKAGHSYAVPIHLDAPGIILCWEFASAPKTVSFSVTYQPADPPSPTDGTQGQPSQVDELIPLCKCNSHRHAVQGELMARKAGIYTLLFDNSFSRFTQKSVKYSLQVKRPEAAY</sequence>
<dbReference type="GO" id="GO:0071353">
    <property type="term" value="P:cellular response to interleukin-4"/>
    <property type="evidence" value="ECO:0007669"/>
    <property type="project" value="UniProtKB-ARBA"/>
</dbReference>
<dbReference type="InterPro" id="IPR037213">
    <property type="entry name" value="Run_dom_sf"/>
</dbReference>
<keyword evidence="5" id="KW-0862">Zinc</keyword>
<keyword evidence="3" id="KW-0479">Metal-binding</keyword>
<feature type="compositionally biased region" description="Polar residues" evidence="14">
    <location>
        <begin position="1295"/>
        <end position="1304"/>
    </location>
</feature>
<feature type="compositionally biased region" description="Polar residues" evidence="14">
    <location>
        <begin position="1405"/>
        <end position="1414"/>
    </location>
</feature>
<keyword evidence="19" id="KW-1185">Reference proteome</keyword>
<feature type="compositionally biased region" description="Low complexity" evidence="14">
    <location>
        <begin position="193"/>
        <end position="209"/>
    </location>
</feature>
<dbReference type="InterPro" id="IPR004012">
    <property type="entry name" value="Run_dom"/>
</dbReference>
<feature type="region of interest" description="Disordered" evidence="14">
    <location>
        <begin position="193"/>
        <end position="218"/>
    </location>
</feature>
<reference evidence="18" key="1">
    <citation type="submission" date="2022-11" db="UniProtKB">
        <authorList>
            <consortium name="EnsemblMetazoa"/>
        </authorList>
    </citation>
    <scope>IDENTIFICATION</scope>
</reference>
<keyword evidence="4 12" id="KW-0863">Zinc-finger</keyword>
<evidence type="ECO:0000256" key="5">
    <source>
        <dbReference type="ARBA" id="ARBA00022833"/>
    </source>
</evidence>
<dbReference type="Gene3D" id="2.60.120.680">
    <property type="entry name" value="GOLD domain"/>
    <property type="match status" value="1"/>
</dbReference>
<dbReference type="Gene3D" id="1.20.58.900">
    <property type="match status" value="1"/>
</dbReference>
<dbReference type="PROSITE" id="PS50178">
    <property type="entry name" value="ZF_FYVE"/>
    <property type="match status" value="1"/>
</dbReference>
<dbReference type="SMART" id="SM00064">
    <property type="entry name" value="FYVE"/>
    <property type="match status" value="1"/>
</dbReference>
<feature type="compositionally biased region" description="Polar residues" evidence="14">
    <location>
        <begin position="471"/>
        <end position="481"/>
    </location>
</feature>
<feature type="compositionally biased region" description="Polar residues" evidence="14">
    <location>
        <begin position="1329"/>
        <end position="1347"/>
    </location>
</feature>
<dbReference type="InterPro" id="IPR000306">
    <property type="entry name" value="Znf_FYVE"/>
</dbReference>
<feature type="coiled-coil region" evidence="13">
    <location>
        <begin position="840"/>
        <end position="1205"/>
    </location>
</feature>
<evidence type="ECO:0000256" key="11">
    <source>
        <dbReference type="ARBA" id="ARBA00069100"/>
    </source>
</evidence>
<keyword evidence="6" id="KW-0072">Autophagy</keyword>
<evidence type="ECO:0000313" key="18">
    <source>
        <dbReference type="EnsemblMetazoa" id="XP_038077168.1"/>
    </source>
</evidence>
<evidence type="ECO:0000256" key="13">
    <source>
        <dbReference type="SAM" id="Coils"/>
    </source>
</evidence>
<dbReference type="GeneID" id="119745016"/>
<dbReference type="InterPro" id="IPR036598">
    <property type="entry name" value="GOLD_dom_sf"/>
</dbReference>
<evidence type="ECO:0000256" key="4">
    <source>
        <dbReference type="ARBA" id="ARBA00022771"/>
    </source>
</evidence>
<dbReference type="GO" id="GO:0005776">
    <property type="term" value="C:autophagosome"/>
    <property type="evidence" value="ECO:0007669"/>
    <property type="project" value="UniProtKB-SubCell"/>
</dbReference>
<evidence type="ECO:0000259" key="17">
    <source>
        <dbReference type="PROSITE" id="PS50866"/>
    </source>
</evidence>
<feature type="domain" description="GOLD" evidence="17">
    <location>
        <begin position="1480"/>
        <end position="1611"/>
    </location>
</feature>
<dbReference type="Proteomes" id="UP000887568">
    <property type="component" value="Unplaced"/>
</dbReference>
<dbReference type="Gene3D" id="3.30.40.10">
    <property type="entry name" value="Zinc/RING finger domain, C3HC4 (zinc finger)"/>
    <property type="match status" value="1"/>
</dbReference>
<evidence type="ECO:0000256" key="9">
    <source>
        <dbReference type="ARBA" id="ARBA00023329"/>
    </source>
</evidence>
<dbReference type="FunFam" id="1.20.58.900:FF:000015">
    <property type="entry name" value="RUN and FYVE domain containing 4"/>
    <property type="match status" value="1"/>
</dbReference>
<evidence type="ECO:0000259" key="16">
    <source>
        <dbReference type="PROSITE" id="PS50826"/>
    </source>
</evidence>
<keyword evidence="8" id="KW-0458">Lysosome</keyword>
<dbReference type="InterPro" id="IPR009038">
    <property type="entry name" value="GOLD_dom"/>
</dbReference>
<dbReference type="Pfam" id="PF02759">
    <property type="entry name" value="RUN"/>
    <property type="match status" value="1"/>
</dbReference>
<dbReference type="GO" id="GO:0072383">
    <property type="term" value="P:plus-end-directed vesicle transport along microtubule"/>
    <property type="evidence" value="ECO:0007669"/>
    <property type="project" value="TreeGrafter"/>
</dbReference>
<evidence type="ECO:0000256" key="3">
    <source>
        <dbReference type="ARBA" id="ARBA00022723"/>
    </source>
</evidence>
<dbReference type="FunFam" id="3.30.40.10:FF:000341">
    <property type="entry name" value="FYVE and coiled-coil domain containing 1"/>
    <property type="match status" value="1"/>
</dbReference>
<dbReference type="InterPro" id="IPR017455">
    <property type="entry name" value="Znf_FYVE-rel"/>
</dbReference>
<accession>A0A914BLJ8</accession>
<comment type="function">
    <text evidence="10">ARL8 effector that promotes the coupling of endolysosomes to dynein-dynactin for retrograde transport along microtubules. Acts by binding both GTP-bound ARL8 and dynein-dynactin. In nonneuronal cells, promotes concentration of endolysosomes in the juxtanuclear area. In hippocampal neurons, drives retrograde transport of endolysosomes from the axon to the soma. Positive regulator of macroautophagy in dendritic cells. Increases autophagic flux, probably by stimulating both autophagosome formation and facilitating tethering with lysosomes. Binds to phosphatidylinositol 3-phosphate (PtdIns3P) through its FYVE-type zinc finger. Positive regulator of osteosclast bone-resorbing activity, possibly by promoting late endosome-lysosome fusion by acting as an adapter protein between RAB7A on late endosomes and LAMP2 on primary lysosomes.</text>
</comment>
<feature type="domain" description="FYVE-type" evidence="15">
    <location>
        <begin position="1231"/>
        <end position="1289"/>
    </location>
</feature>
<dbReference type="CTD" id="79443"/>
<keyword evidence="7 13" id="KW-0175">Coiled coil</keyword>
<feature type="region of interest" description="Disordered" evidence="14">
    <location>
        <begin position="1458"/>
        <end position="1494"/>
    </location>
</feature>
<evidence type="ECO:0000256" key="1">
    <source>
        <dbReference type="ARBA" id="ARBA00004371"/>
    </source>
</evidence>
<dbReference type="PANTHER" id="PTHR46753:SF2">
    <property type="entry name" value="FYVE AND COILED-COIL DOMAIN-CONTAINING PROTEIN 1"/>
    <property type="match status" value="1"/>
</dbReference>
<dbReference type="Gene3D" id="1.10.287.1490">
    <property type="match status" value="1"/>
</dbReference>
<evidence type="ECO:0000256" key="8">
    <source>
        <dbReference type="ARBA" id="ARBA00023228"/>
    </source>
</evidence>